<keyword evidence="6" id="KW-0969">Cilium</keyword>
<evidence type="ECO:0000313" key="13">
    <source>
        <dbReference type="RefSeq" id="XP_004697701.1"/>
    </source>
</evidence>
<proteinExistence type="inferred from homology"/>
<protein>
    <recommendedName>
        <fullName evidence="9">Leucine-rich repeat-containing protein 6</fullName>
    </recommendedName>
</protein>
<dbReference type="Pfam" id="PF14580">
    <property type="entry name" value="LRR_9"/>
    <property type="match status" value="1"/>
</dbReference>
<dbReference type="CDD" id="cd00298">
    <property type="entry name" value="ACD_sHsps_p23-like"/>
    <property type="match status" value="1"/>
</dbReference>
<evidence type="ECO:0000256" key="2">
    <source>
        <dbReference type="ARBA" id="ARBA00004496"/>
    </source>
</evidence>
<feature type="compositionally biased region" description="Basic and acidic residues" evidence="10">
    <location>
        <begin position="264"/>
        <end position="291"/>
    </location>
</feature>
<name>A0ABM0IDQ2_ECHTE</name>
<dbReference type="InterPro" id="IPR056496">
    <property type="entry name" value="CS_DNAAF11_C"/>
</dbReference>
<dbReference type="GeneID" id="101645890"/>
<evidence type="ECO:0000256" key="10">
    <source>
        <dbReference type="SAM" id="MobiDB-lite"/>
    </source>
</evidence>
<feature type="region of interest" description="Disordered" evidence="10">
    <location>
        <begin position="264"/>
        <end position="292"/>
    </location>
</feature>
<feature type="compositionally biased region" description="Polar residues" evidence="10">
    <location>
        <begin position="400"/>
        <end position="415"/>
    </location>
</feature>
<gene>
    <name evidence="13" type="primary">DNAAF11</name>
</gene>
<keyword evidence="7" id="KW-0966">Cell projection</keyword>
<feature type="compositionally biased region" description="Basic and acidic residues" evidence="10">
    <location>
        <begin position="174"/>
        <end position="192"/>
    </location>
</feature>
<dbReference type="SUPFAM" id="SSF52058">
    <property type="entry name" value="L domain-like"/>
    <property type="match status" value="1"/>
</dbReference>
<evidence type="ECO:0000256" key="1">
    <source>
        <dbReference type="ARBA" id="ARBA00004138"/>
    </source>
</evidence>
<keyword evidence="12" id="KW-1185">Reference proteome</keyword>
<evidence type="ECO:0000256" key="3">
    <source>
        <dbReference type="ARBA" id="ARBA00022490"/>
    </source>
</evidence>
<keyword evidence="3" id="KW-0963">Cytoplasm</keyword>
<dbReference type="PANTHER" id="PTHR18849">
    <property type="entry name" value="LEUCINE RICH REPEAT PROTEIN"/>
    <property type="match status" value="1"/>
</dbReference>
<keyword evidence="5" id="KW-0677">Repeat</keyword>
<dbReference type="InterPro" id="IPR032675">
    <property type="entry name" value="LRR_dom_sf"/>
</dbReference>
<feature type="region of interest" description="Disordered" evidence="10">
    <location>
        <begin position="174"/>
        <end position="241"/>
    </location>
</feature>
<comment type="similarity">
    <text evidence="8">Belongs to the tilB family.</text>
</comment>
<feature type="region of interest" description="Disordered" evidence="10">
    <location>
        <begin position="392"/>
        <end position="475"/>
    </location>
</feature>
<evidence type="ECO:0000256" key="4">
    <source>
        <dbReference type="ARBA" id="ARBA00022614"/>
    </source>
</evidence>
<evidence type="ECO:0000256" key="6">
    <source>
        <dbReference type="ARBA" id="ARBA00023069"/>
    </source>
</evidence>
<dbReference type="RefSeq" id="XP_004697701.1">
    <property type="nucleotide sequence ID" value="XM_004697644.2"/>
</dbReference>
<keyword evidence="4" id="KW-0433">Leucine-rich repeat</keyword>
<dbReference type="SMART" id="SM00365">
    <property type="entry name" value="LRR_SD22"/>
    <property type="match status" value="2"/>
</dbReference>
<reference evidence="13" key="1">
    <citation type="submission" date="2025-08" db="UniProtKB">
        <authorList>
            <consortium name="RefSeq"/>
        </authorList>
    </citation>
    <scope>IDENTIFICATION</scope>
</reference>
<evidence type="ECO:0000313" key="12">
    <source>
        <dbReference type="Proteomes" id="UP000694863"/>
    </source>
</evidence>
<evidence type="ECO:0000256" key="5">
    <source>
        <dbReference type="ARBA" id="ARBA00022737"/>
    </source>
</evidence>
<dbReference type="Proteomes" id="UP000694863">
    <property type="component" value="Unplaced"/>
</dbReference>
<evidence type="ECO:0000259" key="11">
    <source>
        <dbReference type="Pfam" id="PF23602"/>
    </source>
</evidence>
<evidence type="ECO:0000256" key="7">
    <source>
        <dbReference type="ARBA" id="ARBA00023273"/>
    </source>
</evidence>
<comment type="subcellular location">
    <subcellularLocation>
        <location evidence="1">Cell projection</location>
        <location evidence="1">Cilium</location>
    </subcellularLocation>
    <subcellularLocation>
        <location evidence="2">Cytoplasm</location>
    </subcellularLocation>
</comment>
<dbReference type="Gene3D" id="3.80.10.10">
    <property type="entry name" value="Ribonuclease Inhibitor"/>
    <property type="match status" value="1"/>
</dbReference>
<organism evidence="12 13">
    <name type="scientific">Echinops telfairi</name>
    <name type="common">Lesser hedgehog tenrec</name>
    <dbReference type="NCBI Taxonomy" id="9371"/>
    <lineage>
        <taxon>Eukaryota</taxon>
        <taxon>Metazoa</taxon>
        <taxon>Chordata</taxon>
        <taxon>Craniata</taxon>
        <taxon>Vertebrata</taxon>
        <taxon>Euteleostomi</taxon>
        <taxon>Mammalia</taxon>
        <taxon>Eutheria</taxon>
        <taxon>Afrotheria</taxon>
        <taxon>Tenrecidae</taxon>
        <taxon>Tenrecinae</taxon>
        <taxon>Echinops</taxon>
    </lineage>
</organism>
<dbReference type="PROSITE" id="PS51450">
    <property type="entry name" value="LRR"/>
    <property type="match status" value="3"/>
</dbReference>
<feature type="domain" description="Dynein axonemal assembly factor 11-like CS" evidence="11">
    <location>
        <begin position="265"/>
        <end position="386"/>
    </location>
</feature>
<dbReference type="PANTHER" id="PTHR18849:SF0">
    <property type="entry name" value="CILIA- AND FLAGELLA-ASSOCIATED PROTEIN 410-RELATED"/>
    <property type="match status" value="1"/>
</dbReference>
<feature type="compositionally biased region" description="Basic and acidic residues" evidence="10">
    <location>
        <begin position="200"/>
        <end position="213"/>
    </location>
</feature>
<evidence type="ECO:0000256" key="8">
    <source>
        <dbReference type="ARBA" id="ARBA00049982"/>
    </source>
</evidence>
<accession>A0ABM0IDQ2</accession>
<dbReference type="InterPro" id="IPR001611">
    <property type="entry name" value="Leu-rich_rpt"/>
</dbReference>
<dbReference type="Pfam" id="PF23602">
    <property type="entry name" value="CS_DNAAF11_C"/>
    <property type="match status" value="1"/>
</dbReference>
<sequence length="475" mass="54375">MGRISEDMIRRNAEHNDCILFSLEELSLHQQEIERLEHLDRWCRELKILYLQNNLIAKIENVSKLKKLEYLNLALNNIEKIENLEGCEELTKLDLTVNFIGELSSVRSLQHNVHLRELFLMGNPCADFEGYRPFVVATLGQLKWLDGKEIERSERIQALQDYLEIERQIREQETAHRLQRAKDKEEARRNLEGEQGGQEQPRRDPRGDRRPSTDAHTLCPFSLEGAGPAPAPDTQEEEGGKKKLDEVEDDLAFWNKPSVFTPESRLETLRHMERQRRNQERQSEKEKEAKPPRTLITQDGRALNVNEPKLDFSLKDDEKRNQITLDLAVYRYMDTSLIDVDVQPTYVRVMVKGKPFQLVLPAEVKPDSSSARRSQTTGHLVVCMPKAGGVLAGSRRASKSVKTTPQSIPEQTSPRGQPMERLEVDPSKRSFPDVANIVQEKGHRPRRGGAGPQSVLRDEEPGPDFDDNPDVPPLI</sequence>
<evidence type="ECO:0000256" key="9">
    <source>
        <dbReference type="ARBA" id="ARBA00050057"/>
    </source>
</evidence>
<feature type="compositionally biased region" description="Basic and acidic residues" evidence="10">
    <location>
        <begin position="418"/>
        <end position="431"/>
    </location>
</feature>